<evidence type="ECO:0000256" key="1">
    <source>
        <dbReference type="SAM" id="MobiDB-lite"/>
    </source>
</evidence>
<evidence type="ECO:0000313" key="2">
    <source>
        <dbReference type="EMBL" id="EBT2267535.1"/>
    </source>
</evidence>
<protein>
    <submittedName>
        <fullName evidence="2">Uncharacterized protein</fullName>
    </submittedName>
</protein>
<gene>
    <name evidence="2" type="ORF">CI531_03075</name>
</gene>
<dbReference type="EMBL" id="AAGYBI010000003">
    <property type="protein sequence ID" value="EBT2267535.1"/>
    <property type="molecule type" value="Genomic_DNA"/>
</dbReference>
<name>A0A5V1PBC9_SALER</name>
<comment type="caution">
    <text evidence="2">The sequence shown here is derived from an EMBL/GenBank/DDBJ whole genome shotgun (WGS) entry which is preliminary data.</text>
</comment>
<accession>A0A5V1PBC9</accession>
<reference evidence="2" key="1">
    <citation type="submission" date="2018-07" db="EMBL/GenBank/DDBJ databases">
        <authorList>
            <consortium name="PulseNet: The National Subtyping Network for Foodborne Disease Surveillance"/>
            <person name="Tarr C.L."/>
            <person name="Trees E."/>
            <person name="Katz L.S."/>
            <person name="Carleton-Romer H.A."/>
            <person name="Stroika S."/>
            <person name="Kucerova Z."/>
            <person name="Roache K.F."/>
            <person name="Sabol A.L."/>
            <person name="Besser J."/>
            <person name="Gerner-Smidt P."/>
        </authorList>
    </citation>
    <scope>NUCLEOTIDE SEQUENCE</scope>
    <source>
        <strain evidence="2">PNUSAS018280</strain>
    </source>
</reference>
<sequence>MSGHNEPDKANTANGKHRVSMADKKIPGLSGTGILSFNISNANEMNTDHIQSQFLYSGSSFV</sequence>
<dbReference type="AlphaFoldDB" id="A0A5V1PBC9"/>
<organism evidence="2">
    <name type="scientific">Salmonella enterica</name>
    <name type="common">Salmonella choleraesuis</name>
    <dbReference type="NCBI Taxonomy" id="28901"/>
    <lineage>
        <taxon>Bacteria</taxon>
        <taxon>Pseudomonadati</taxon>
        <taxon>Pseudomonadota</taxon>
        <taxon>Gammaproteobacteria</taxon>
        <taxon>Enterobacterales</taxon>
        <taxon>Enterobacteriaceae</taxon>
        <taxon>Salmonella</taxon>
    </lineage>
</organism>
<feature type="region of interest" description="Disordered" evidence="1">
    <location>
        <begin position="1"/>
        <end position="25"/>
    </location>
</feature>
<proteinExistence type="predicted"/>